<organism evidence="1 2">
    <name type="scientific">Erwinia phage vB_EamM_EarlPhillipIV</name>
    <dbReference type="NCBI Taxonomy" id="1883372"/>
    <lineage>
        <taxon>Viruses</taxon>
        <taxon>Duplodnaviria</taxon>
        <taxon>Heunggongvirae</taxon>
        <taxon>Uroviricota</taxon>
        <taxon>Caudoviricetes</taxon>
        <taxon>Chimalliviridae</taxon>
        <taxon>Derbicusvirus</taxon>
        <taxon>Derbicusvirus derbicus</taxon>
    </lineage>
</organism>
<evidence type="ECO:0000313" key="1">
    <source>
        <dbReference type="EMBL" id="ANZ48974.1"/>
    </source>
</evidence>
<name>A0A1B2ICN4_9CAUD</name>
<dbReference type="GeneID" id="29061728"/>
<evidence type="ECO:0000313" key="2">
    <source>
        <dbReference type="Proteomes" id="UP000201594"/>
    </source>
</evidence>
<dbReference type="KEGG" id="vg:29061728"/>
<gene>
    <name evidence="1" type="ORF">EARLPHILLIPIV_125</name>
</gene>
<dbReference type="Proteomes" id="UP000201594">
    <property type="component" value="Segment"/>
</dbReference>
<reference evidence="1 2" key="1">
    <citation type="submission" date="2016-06" db="EMBL/GenBank/DDBJ databases">
        <authorList>
            <person name="Kjaerup R.B."/>
            <person name="Dalgaard T.S."/>
            <person name="Juul-Madsen H.R."/>
        </authorList>
    </citation>
    <scope>NUCLEOTIDE SEQUENCE [LARGE SCALE GENOMIC DNA]</scope>
</reference>
<protein>
    <submittedName>
        <fullName evidence="1">Uncharacterized protein</fullName>
    </submittedName>
</protein>
<proteinExistence type="predicted"/>
<dbReference type="RefSeq" id="YP_009278437.1">
    <property type="nucleotide sequence ID" value="NC_031007.1"/>
</dbReference>
<dbReference type="OrthoDB" id="9923at10239"/>
<accession>A0A1B2ICN4</accession>
<sequence>MANNKSTRKKKPTNGKNRAAHHMVLAIKAAYNKLFFMGSSNCPITAFRANTLRAHLKPADVELAIPTLLDELRFFPRDWNLWVGVFCEKDGEQYVETSVSKMPQFVISDFSDNAEQIVRGVMDEDHLEYMVGYAYMVAPNDYYDMATMSDELCDKWVEAKIFDKFTHLSADLLKLRENDIAAAFMGLPGYVMQSRDRIVQKTVERLEAKGIKVTNDFVNSHFDQKEIVEALTPGGVQRNPFNVDDGEKL</sequence>
<dbReference type="EMBL" id="KX397367">
    <property type="protein sequence ID" value="ANZ48974.1"/>
    <property type="molecule type" value="Genomic_DNA"/>
</dbReference>